<reference evidence="1 2" key="1">
    <citation type="submission" date="2021-04" db="EMBL/GenBank/DDBJ databases">
        <authorList>
            <person name="Rakotoarivonina H."/>
        </authorList>
    </citation>
    <scope>NUCLEOTIDE SEQUENCE [LARGE SCALE GENOMIC DNA]</scope>
    <source>
        <strain evidence="1 2">XE</strain>
    </source>
</reference>
<evidence type="ECO:0000313" key="2">
    <source>
        <dbReference type="Proteomes" id="UP000681526"/>
    </source>
</evidence>
<organism evidence="1 2">
    <name type="scientific">Thermobacillus xylanilyticus</name>
    <dbReference type="NCBI Taxonomy" id="76633"/>
    <lineage>
        <taxon>Bacteria</taxon>
        <taxon>Bacillati</taxon>
        <taxon>Bacillota</taxon>
        <taxon>Bacilli</taxon>
        <taxon>Bacillales</taxon>
        <taxon>Paenibacillaceae</taxon>
        <taxon>Thermobacillus</taxon>
    </lineage>
</organism>
<protein>
    <submittedName>
        <fullName evidence="1">Uncharacterized protein</fullName>
    </submittedName>
</protein>
<sequence length="71" mass="8151">MNCHVRKTKGVTSDHPVPVPNDTFLFDLYKRHNGDKQPYYIKSIEPHTAYFSSSSIRSHISGSNHDKKDGY</sequence>
<gene>
    <name evidence="1" type="primary">txxe 3703</name>
    <name evidence="1" type="ORF">TXXE_19320</name>
</gene>
<dbReference type="EMBL" id="CAJRAY010000102">
    <property type="protein sequence ID" value="CAG5093178.1"/>
    <property type="molecule type" value="Genomic_DNA"/>
</dbReference>
<evidence type="ECO:0000313" key="1">
    <source>
        <dbReference type="EMBL" id="CAG5093178.1"/>
    </source>
</evidence>
<accession>A0ABM8V977</accession>
<dbReference type="Proteomes" id="UP000681526">
    <property type="component" value="Unassembled WGS sequence"/>
</dbReference>
<comment type="caution">
    <text evidence="1">The sequence shown here is derived from an EMBL/GenBank/DDBJ whole genome shotgun (WGS) entry which is preliminary data.</text>
</comment>
<name>A0ABM8V977_THEXY</name>
<keyword evidence="2" id="KW-1185">Reference proteome</keyword>
<proteinExistence type="predicted"/>